<dbReference type="AlphaFoldDB" id="A0A1S2XUY4"/>
<dbReference type="GeneID" id="101503600"/>
<evidence type="ECO:0000313" key="4">
    <source>
        <dbReference type="RefSeq" id="XP_004494069.1"/>
    </source>
</evidence>
<dbReference type="RefSeq" id="XP_027188257.1">
    <property type="nucleotide sequence ID" value="XM_027332456.1"/>
</dbReference>
<name>A0A1S2XUY4_CICAR</name>
<reference evidence="3" key="1">
    <citation type="journal article" date="2013" name="Nat. Biotechnol.">
        <title>Draft genome sequence of chickpea (Cicer arietinum) provides a resource for trait improvement.</title>
        <authorList>
            <person name="Varshney R.K."/>
            <person name="Song C."/>
            <person name="Saxena R.K."/>
            <person name="Azam S."/>
            <person name="Yu S."/>
            <person name="Sharpe A.G."/>
            <person name="Cannon S."/>
            <person name="Baek J."/>
            <person name="Rosen B.D."/>
            <person name="Tar'an B."/>
            <person name="Millan T."/>
            <person name="Zhang X."/>
            <person name="Ramsay L.D."/>
            <person name="Iwata A."/>
            <person name="Wang Y."/>
            <person name="Nelson W."/>
            <person name="Farmer A.D."/>
            <person name="Gaur P.M."/>
            <person name="Soderlund C."/>
            <person name="Penmetsa R.V."/>
            <person name="Xu C."/>
            <person name="Bharti A.K."/>
            <person name="He W."/>
            <person name="Winter P."/>
            <person name="Zhao S."/>
            <person name="Hane J.K."/>
            <person name="Carrasquilla-Garcia N."/>
            <person name="Condie J.A."/>
            <person name="Upadhyaya H.D."/>
            <person name="Luo M.C."/>
            <person name="Thudi M."/>
            <person name="Gowda C.L."/>
            <person name="Singh N.P."/>
            <person name="Lichtenzveig J."/>
            <person name="Gali K.K."/>
            <person name="Rubio J."/>
            <person name="Nadarajan N."/>
            <person name="Dolezel J."/>
            <person name="Bansal K.C."/>
            <person name="Xu X."/>
            <person name="Edwards D."/>
            <person name="Zhang G."/>
            <person name="Kahl G."/>
            <person name="Gil J."/>
            <person name="Singh K.B."/>
            <person name="Datta S.K."/>
            <person name="Jackson S.A."/>
            <person name="Wang J."/>
            <person name="Cook D.R."/>
        </authorList>
    </citation>
    <scope>NUCLEOTIDE SEQUENCE [LARGE SCALE GENOMIC DNA]</scope>
    <source>
        <strain evidence="3">cv. CDC Frontier</strain>
    </source>
</reference>
<feature type="compositionally biased region" description="Low complexity" evidence="1">
    <location>
        <begin position="7"/>
        <end position="20"/>
    </location>
</feature>
<dbReference type="PANTHER" id="PTHR33373:SF23">
    <property type="entry name" value="DUF4050 DOMAIN-CONTAINING PROTEIN"/>
    <property type="match status" value="1"/>
</dbReference>
<gene>
    <name evidence="4 5" type="primary">LOC101503600</name>
</gene>
<dbReference type="OrthoDB" id="1896025at2759"/>
<reference evidence="4 5" key="2">
    <citation type="submission" date="2025-04" db="UniProtKB">
        <authorList>
            <consortium name="RefSeq"/>
        </authorList>
    </citation>
    <scope>IDENTIFICATION</scope>
    <source>
        <tissue evidence="4 5">Etiolated seedlings</tissue>
    </source>
</reference>
<dbReference type="STRING" id="3827.A0A1S2XUY4"/>
<dbReference type="Proteomes" id="UP000087171">
    <property type="component" value="Chromosome Ca3"/>
</dbReference>
<evidence type="ECO:0000313" key="3">
    <source>
        <dbReference type="Proteomes" id="UP000087171"/>
    </source>
</evidence>
<evidence type="ECO:0000256" key="1">
    <source>
        <dbReference type="SAM" id="MobiDB-lite"/>
    </source>
</evidence>
<dbReference type="PANTHER" id="PTHR33373">
    <property type="entry name" value="OS07G0479600 PROTEIN"/>
    <property type="match status" value="1"/>
</dbReference>
<dbReference type="RefSeq" id="XP_004494069.1">
    <property type="nucleotide sequence ID" value="XM_004494012.3"/>
</dbReference>
<evidence type="ECO:0000259" key="2">
    <source>
        <dbReference type="Pfam" id="PF13259"/>
    </source>
</evidence>
<dbReference type="KEGG" id="cam:101503600"/>
<accession>A0A1S2XUY4</accession>
<feature type="domain" description="Gag1-like clamp" evidence="2">
    <location>
        <begin position="13"/>
        <end position="61"/>
    </location>
</feature>
<dbReference type="InterPro" id="IPR025124">
    <property type="entry name" value="Gag1-like_clamp"/>
</dbReference>
<feature type="region of interest" description="Disordered" evidence="1">
    <location>
        <begin position="1"/>
        <end position="26"/>
    </location>
</feature>
<proteinExistence type="predicted"/>
<dbReference type="Pfam" id="PF13259">
    <property type="entry name" value="clamp_Gag1-like"/>
    <property type="match status" value="1"/>
</dbReference>
<sequence>MELIGCSSSAHQSDSSGGSHDVSKNNLTGKEAFVNHGEIAWNQIRKEWVGDQSTKLQRPPKDSTICLTESSDDILFSKEPFRPPIPLATIVSYLLKNWHEEGLYEIGNR</sequence>
<evidence type="ECO:0000313" key="5">
    <source>
        <dbReference type="RefSeq" id="XP_027188257.1"/>
    </source>
</evidence>
<dbReference type="PaxDb" id="3827-XP_004494069.1"/>
<organism evidence="3 4">
    <name type="scientific">Cicer arietinum</name>
    <name type="common">Chickpea</name>
    <name type="synonym">Garbanzo</name>
    <dbReference type="NCBI Taxonomy" id="3827"/>
    <lineage>
        <taxon>Eukaryota</taxon>
        <taxon>Viridiplantae</taxon>
        <taxon>Streptophyta</taxon>
        <taxon>Embryophyta</taxon>
        <taxon>Tracheophyta</taxon>
        <taxon>Spermatophyta</taxon>
        <taxon>Magnoliopsida</taxon>
        <taxon>eudicotyledons</taxon>
        <taxon>Gunneridae</taxon>
        <taxon>Pentapetalae</taxon>
        <taxon>rosids</taxon>
        <taxon>fabids</taxon>
        <taxon>Fabales</taxon>
        <taxon>Fabaceae</taxon>
        <taxon>Papilionoideae</taxon>
        <taxon>50 kb inversion clade</taxon>
        <taxon>NPAAA clade</taxon>
        <taxon>Hologalegina</taxon>
        <taxon>IRL clade</taxon>
        <taxon>Cicereae</taxon>
        <taxon>Cicer</taxon>
    </lineage>
</organism>
<keyword evidence="3" id="KW-1185">Reference proteome</keyword>
<protein>
    <submittedName>
        <fullName evidence="4 5">Uncharacterized protein LOC101503600</fullName>
    </submittedName>
</protein>